<evidence type="ECO:0000313" key="1">
    <source>
        <dbReference type="EMBL" id="CAG9322158.1"/>
    </source>
</evidence>
<protein>
    <submittedName>
        <fullName evidence="1">Uncharacterized protein</fullName>
    </submittedName>
</protein>
<name>A0AAU9JCX5_9CILI</name>
<evidence type="ECO:0000313" key="2">
    <source>
        <dbReference type="Proteomes" id="UP001162131"/>
    </source>
</evidence>
<keyword evidence="2" id="KW-1185">Reference proteome</keyword>
<dbReference type="AlphaFoldDB" id="A0AAU9JCX5"/>
<gene>
    <name evidence="1" type="ORF">BSTOLATCC_MIC30687</name>
</gene>
<sequence>MKKKLFQSKVKVPKKEFYSPPSLIERLAIVRSRMGVKKKFFGKKNLYIKIKYFFILLLNKRVKVFNNYFYSKKLNYFHKIPIFNIWFISYPFKLYKFNLFLIELNFFFLKF</sequence>
<dbReference type="EMBL" id="CAJZBQ010000030">
    <property type="protein sequence ID" value="CAG9322158.1"/>
    <property type="molecule type" value="Genomic_DNA"/>
</dbReference>
<reference evidence="1" key="1">
    <citation type="submission" date="2021-09" db="EMBL/GenBank/DDBJ databases">
        <authorList>
            <consortium name="AG Swart"/>
            <person name="Singh M."/>
            <person name="Singh A."/>
            <person name="Seah K."/>
            <person name="Emmerich C."/>
        </authorList>
    </citation>
    <scope>NUCLEOTIDE SEQUENCE</scope>
    <source>
        <strain evidence="1">ATCC30299</strain>
    </source>
</reference>
<organism evidence="1 2">
    <name type="scientific">Blepharisma stoltei</name>
    <dbReference type="NCBI Taxonomy" id="1481888"/>
    <lineage>
        <taxon>Eukaryota</taxon>
        <taxon>Sar</taxon>
        <taxon>Alveolata</taxon>
        <taxon>Ciliophora</taxon>
        <taxon>Postciliodesmatophora</taxon>
        <taxon>Heterotrichea</taxon>
        <taxon>Heterotrichida</taxon>
        <taxon>Blepharismidae</taxon>
        <taxon>Blepharisma</taxon>
    </lineage>
</organism>
<comment type="caution">
    <text evidence="1">The sequence shown here is derived from an EMBL/GenBank/DDBJ whole genome shotgun (WGS) entry which is preliminary data.</text>
</comment>
<dbReference type="Proteomes" id="UP001162131">
    <property type="component" value="Unassembled WGS sequence"/>
</dbReference>
<proteinExistence type="predicted"/>
<accession>A0AAU9JCX5</accession>